<reference evidence="6 7" key="1">
    <citation type="submission" date="2019-03" db="EMBL/GenBank/DDBJ databases">
        <title>Genomic Encyclopedia of Type Strains, Phase IV (KMG-IV): sequencing the most valuable type-strain genomes for metagenomic binning, comparative biology and taxonomic classification.</title>
        <authorList>
            <person name="Goeker M."/>
        </authorList>
    </citation>
    <scope>NUCLEOTIDE SEQUENCE [LARGE SCALE GENOMIC DNA]</scope>
    <source>
        <strain evidence="6 7">DSM 24176</strain>
    </source>
</reference>
<dbReference type="InterPro" id="IPR000249">
    <property type="entry name" value="BMC_dom"/>
</dbReference>
<organism evidence="6 7">
    <name type="scientific">Natranaerovirga hydrolytica</name>
    <dbReference type="NCBI Taxonomy" id="680378"/>
    <lineage>
        <taxon>Bacteria</taxon>
        <taxon>Bacillati</taxon>
        <taxon>Bacillota</taxon>
        <taxon>Clostridia</taxon>
        <taxon>Lachnospirales</taxon>
        <taxon>Natranaerovirgaceae</taxon>
        <taxon>Natranaerovirga</taxon>
    </lineage>
</organism>
<name>A0A4R1MAQ5_9FIRM</name>
<dbReference type="InterPro" id="IPR044872">
    <property type="entry name" value="CcmK/CsoS1_BMC"/>
</dbReference>
<dbReference type="Gene3D" id="3.30.70.1710">
    <property type="match status" value="1"/>
</dbReference>
<dbReference type="Pfam" id="PF00936">
    <property type="entry name" value="BMC"/>
    <property type="match status" value="1"/>
</dbReference>
<evidence type="ECO:0000256" key="1">
    <source>
        <dbReference type="ARBA" id="ARBA00024322"/>
    </source>
</evidence>
<dbReference type="RefSeq" id="WP_132283338.1">
    <property type="nucleotide sequence ID" value="NZ_SMGQ01000017.1"/>
</dbReference>
<protein>
    <submittedName>
        <fullName evidence="6">Microcompartment protein CcmL/EutN</fullName>
    </submittedName>
</protein>
<dbReference type="PROSITE" id="PS51930">
    <property type="entry name" value="BMC_2"/>
    <property type="match status" value="1"/>
</dbReference>
<dbReference type="PANTHER" id="PTHR33941:SF11">
    <property type="entry name" value="BACTERIAL MICROCOMPARTMENT SHELL PROTEIN PDUJ"/>
    <property type="match status" value="1"/>
</dbReference>
<feature type="region of interest" description="Disordered" evidence="4">
    <location>
        <begin position="94"/>
        <end position="199"/>
    </location>
</feature>
<dbReference type="SMART" id="SM00877">
    <property type="entry name" value="BMC"/>
    <property type="match status" value="1"/>
</dbReference>
<evidence type="ECO:0000256" key="2">
    <source>
        <dbReference type="ARBA" id="ARBA00024446"/>
    </source>
</evidence>
<keyword evidence="7" id="KW-1185">Reference proteome</keyword>
<dbReference type="InterPro" id="IPR050575">
    <property type="entry name" value="BMC_shell"/>
</dbReference>
<dbReference type="AlphaFoldDB" id="A0A4R1MAQ5"/>
<accession>A0A4R1MAQ5</accession>
<feature type="compositionally biased region" description="Basic and acidic residues" evidence="4">
    <location>
        <begin position="158"/>
        <end position="191"/>
    </location>
</feature>
<dbReference type="EMBL" id="SMGQ01000017">
    <property type="protein sequence ID" value="TCK88034.1"/>
    <property type="molecule type" value="Genomic_DNA"/>
</dbReference>
<evidence type="ECO:0000313" key="7">
    <source>
        <dbReference type="Proteomes" id="UP000294545"/>
    </source>
</evidence>
<keyword evidence="2" id="KW-1283">Bacterial microcompartment</keyword>
<dbReference type="OrthoDB" id="9812608at2"/>
<gene>
    <name evidence="6" type="ORF">EDC19_2681</name>
</gene>
<comment type="caution">
    <text evidence="6">The sequence shown here is derived from an EMBL/GenBank/DDBJ whole genome shotgun (WGS) entry which is preliminary data.</text>
</comment>
<dbReference type="InterPro" id="IPR037233">
    <property type="entry name" value="CcmK-like_sf"/>
</dbReference>
<comment type="similarity">
    <text evidence="3">Belongs to the bacterial microcompartments protein family.</text>
</comment>
<feature type="compositionally biased region" description="Low complexity" evidence="4">
    <location>
        <begin position="148"/>
        <end position="157"/>
    </location>
</feature>
<evidence type="ECO:0000256" key="4">
    <source>
        <dbReference type="SAM" id="MobiDB-lite"/>
    </source>
</evidence>
<feature type="domain" description="BMC" evidence="5">
    <location>
        <begin position="4"/>
        <end position="89"/>
    </location>
</feature>
<feature type="compositionally biased region" description="Basic and acidic residues" evidence="4">
    <location>
        <begin position="126"/>
        <end position="147"/>
    </location>
</feature>
<dbReference type="GO" id="GO:0031469">
    <property type="term" value="C:bacterial microcompartment"/>
    <property type="evidence" value="ECO:0007669"/>
    <property type="project" value="UniProtKB-SubCell"/>
</dbReference>
<dbReference type="PANTHER" id="PTHR33941">
    <property type="entry name" value="PROPANEDIOL UTILIZATION PROTEIN PDUA"/>
    <property type="match status" value="1"/>
</dbReference>
<sequence>MNQSLGLIEVKGLVAAVLVADTMAKTANVTITQVENTRGLGWMTIKAQGDVGAVNAAVHSGKLMAESNNYLVSAKVIARPSDSVQKVFCGEEKPNKTSNKVAKVATNTSKKAESTKQTSTRSNKVTPKENEKSEVPEKKATKVEEKTPTTPKKTPTKSVEKNQTTEKTSTDKNATTKKEPIKNEAPKEKVGSHSSGSKQ</sequence>
<evidence type="ECO:0000256" key="3">
    <source>
        <dbReference type="PROSITE-ProRule" id="PRU01278"/>
    </source>
</evidence>
<proteinExistence type="inferred from homology"/>
<feature type="compositionally biased region" description="Polar residues" evidence="4">
    <location>
        <begin position="96"/>
        <end position="125"/>
    </location>
</feature>
<evidence type="ECO:0000259" key="5">
    <source>
        <dbReference type="PROSITE" id="PS51930"/>
    </source>
</evidence>
<comment type="subcellular location">
    <subcellularLocation>
        <location evidence="1">Bacterial microcompartment</location>
    </subcellularLocation>
</comment>
<dbReference type="Proteomes" id="UP000294545">
    <property type="component" value="Unassembled WGS sequence"/>
</dbReference>
<dbReference type="SUPFAM" id="SSF143414">
    <property type="entry name" value="CcmK-like"/>
    <property type="match status" value="1"/>
</dbReference>
<evidence type="ECO:0000313" key="6">
    <source>
        <dbReference type="EMBL" id="TCK88034.1"/>
    </source>
</evidence>